<evidence type="ECO:0000313" key="2">
    <source>
        <dbReference type="EMBL" id="PTB63273.1"/>
    </source>
</evidence>
<evidence type="ECO:0000256" key="1">
    <source>
        <dbReference type="SAM" id="MobiDB-lite"/>
    </source>
</evidence>
<gene>
    <name evidence="2" type="ORF">BBK36DRAFT_1171518</name>
</gene>
<name>A0A2T4B1R5_9HYPO</name>
<accession>A0A2T4B1R5</accession>
<feature type="region of interest" description="Disordered" evidence="1">
    <location>
        <begin position="155"/>
        <end position="267"/>
    </location>
</feature>
<dbReference type="AlphaFoldDB" id="A0A2T4B1R5"/>
<feature type="compositionally biased region" description="Polar residues" evidence="1">
    <location>
        <begin position="61"/>
        <end position="76"/>
    </location>
</feature>
<feature type="compositionally biased region" description="Basic and acidic residues" evidence="1">
    <location>
        <begin position="167"/>
        <end position="178"/>
    </location>
</feature>
<feature type="region of interest" description="Disordered" evidence="1">
    <location>
        <begin position="1"/>
        <end position="122"/>
    </location>
</feature>
<feature type="compositionally biased region" description="Basic residues" evidence="1">
    <location>
        <begin position="234"/>
        <end position="243"/>
    </location>
</feature>
<proteinExistence type="predicted"/>
<keyword evidence="3" id="KW-1185">Reference proteome</keyword>
<dbReference type="Proteomes" id="UP000241546">
    <property type="component" value="Unassembled WGS sequence"/>
</dbReference>
<organism evidence="2 3">
    <name type="scientific">Trichoderma citrinoviride</name>
    <dbReference type="NCBI Taxonomy" id="58853"/>
    <lineage>
        <taxon>Eukaryota</taxon>
        <taxon>Fungi</taxon>
        <taxon>Dikarya</taxon>
        <taxon>Ascomycota</taxon>
        <taxon>Pezizomycotina</taxon>
        <taxon>Sordariomycetes</taxon>
        <taxon>Hypocreomycetidae</taxon>
        <taxon>Hypocreales</taxon>
        <taxon>Hypocreaceae</taxon>
        <taxon>Trichoderma</taxon>
    </lineage>
</organism>
<dbReference type="EMBL" id="KZ680219">
    <property type="protein sequence ID" value="PTB63273.1"/>
    <property type="molecule type" value="Genomic_DNA"/>
</dbReference>
<sequence>MPKRKSSDPLPPPKRARLTQPRDTLHSESSLTKDTRREKRKRVGPLPPDPHEEPKKKRARTSTGPNDATTDSNSKSAELWPSIEDVSEEEEVPSFTSEETTASRESSSDLWPTIPYEPKPSEEMEPGVLAFQIAGAAAMAGYVCECDYHHMLLQQSMPSPEPSDSDAGEREDFGRTIVDEITPQARHSTLKPHPMPSSGLPKAPPRRRRSVTPYQRIGKRSSVPMEEPRQQERKNKKNNRRQPRKETYSPAMENFLHSKRSSRRDSACELWCLDDSGKAREISGTKR</sequence>
<dbReference type="GeneID" id="36603698"/>
<protein>
    <submittedName>
        <fullName evidence="2">Uncharacterized protein</fullName>
    </submittedName>
</protein>
<dbReference type="RefSeq" id="XP_024746593.1">
    <property type="nucleotide sequence ID" value="XM_024895580.1"/>
</dbReference>
<reference evidence="3" key="1">
    <citation type="submission" date="2016-07" db="EMBL/GenBank/DDBJ databases">
        <title>Multiple horizontal gene transfer events from other fungi enriched the ability of initially mycotrophic Trichoderma (Ascomycota) to feed on dead plant biomass.</title>
        <authorList>
            <consortium name="DOE Joint Genome Institute"/>
            <person name="Atanasova L."/>
            <person name="Chenthamara K."/>
            <person name="Zhang J."/>
            <person name="Grujic M."/>
            <person name="Henrissat B."/>
            <person name="Kuo A."/>
            <person name="Aerts A."/>
            <person name="Salamov A."/>
            <person name="Lipzen A."/>
            <person name="Labutti K."/>
            <person name="Barry K."/>
            <person name="Miao Y."/>
            <person name="Rahimi M.J."/>
            <person name="Shen Q."/>
            <person name="Grigoriev I.V."/>
            <person name="Kubicek C.P."/>
            <person name="Druzhinina I.S."/>
        </authorList>
    </citation>
    <scope>NUCLEOTIDE SEQUENCE [LARGE SCALE GENOMIC DNA]</scope>
    <source>
        <strain evidence="3">TUCIM 6016</strain>
    </source>
</reference>
<feature type="compositionally biased region" description="Basic and acidic residues" evidence="1">
    <location>
        <begin position="23"/>
        <end position="37"/>
    </location>
</feature>
<evidence type="ECO:0000313" key="3">
    <source>
        <dbReference type="Proteomes" id="UP000241546"/>
    </source>
</evidence>
<feature type="compositionally biased region" description="Low complexity" evidence="1">
    <location>
        <begin position="93"/>
        <end position="105"/>
    </location>
</feature>
<dbReference type="OrthoDB" id="4899299at2759"/>